<evidence type="ECO:0000256" key="3">
    <source>
        <dbReference type="ARBA" id="ARBA00022692"/>
    </source>
</evidence>
<dbReference type="PROSITE" id="PS00135">
    <property type="entry name" value="TRYPSIN_SER"/>
    <property type="match status" value="1"/>
</dbReference>
<organism evidence="19 20">
    <name type="scientific">Penaeus vannamei</name>
    <name type="common">Whiteleg shrimp</name>
    <name type="synonym">Litopenaeus vannamei</name>
    <dbReference type="NCBI Taxonomy" id="6689"/>
    <lineage>
        <taxon>Eukaryota</taxon>
        <taxon>Metazoa</taxon>
        <taxon>Ecdysozoa</taxon>
        <taxon>Arthropoda</taxon>
        <taxon>Crustacea</taxon>
        <taxon>Multicrustacea</taxon>
        <taxon>Malacostraca</taxon>
        <taxon>Eumalacostraca</taxon>
        <taxon>Eucarida</taxon>
        <taxon>Decapoda</taxon>
        <taxon>Dendrobranchiata</taxon>
        <taxon>Penaeoidea</taxon>
        <taxon>Penaeidae</taxon>
        <taxon>Penaeus</taxon>
    </lineage>
</organism>
<dbReference type="InterPro" id="IPR002172">
    <property type="entry name" value="LDrepeatLR_classA_rpt"/>
</dbReference>
<dbReference type="PRINTS" id="PR00258">
    <property type="entry name" value="SPERACTRCPTR"/>
</dbReference>
<dbReference type="InterPro" id="IPR001254">
    <property type="entry name" value="Trypsin_dom"/>
</dbReference>
<evidence type="ECO:0000256" key="6">
    <source>
        <dbReference type="ARBA" id="ARBA00022737"/>
    </source>
</evidence>
<dbReference type="InterPro" id="IPR003609">
    <property type="entry name" value="Pan_app"/>
</dbReference>
<dbReference type="PRINTS" id="PR00722">
    <property type="entry name" value="CHYMOTRYPSIN"/>
</dbReference>
<evidence type="ECO:0000256" key="2">
    <source>
        <dbReference type="ARBA" id="ARBA00022670"/>
    </source>
</evidence>
<evidence type="ECO:0000256" key="14">
    <source>
        <dbReference type="PROSITE-ProRule" id="PRU00196"/>
    </source>
</evidence>
<name>A0A423TME0_PENVA</name>
<evidence type="ECO:0000256" key="15">
    <source>
        <dbReference type="RuleBase" id="RU363034"/>
    </source>
</evidence>
<dbReference type="InterPro" id="IPR036055">
    <property type="entry name" value="LDL_receptor-like_sf"/>
</dbReference>
<feature type="disulfide bond" evidence="14">
    <location>
        <begin position="254"/>
        <end position="264"/>
    </location>
</feature>
<evidence type="ECO:0000259" key="18">
    <source>
        <dbReference type="PROSITE" id="PS50948"/>
    </source>
</evidence>
<evidence type="ECO:0000256" key="1">
    <source>
        <dbReference type="ARBA" id="ARBA00004167"/>
    </source>
</evidence>
<keyword evidence="2 15" id="KW-0645">Protease</keyword>
<keyword evidence="12" id="KW-0325">Glycoprotein</keyword>
<dbReference type="InterPro" id="IPR001190">
    <property type="entry name" value="SRCR"/>
</dbReference>
<dbReference type="PROSITE" id="PS50240">
    <property type="entry name" value="TRYPSIN_DOM"/>
    <property type="match status" value="1"/>
</dbReference>
<evidence type="ECO:0000256" key="13">
    <source>
        <dbReference type="PROSITE-ProRule" id="PRU00124"/>
    </source>
</evidence>
<comment type="caution">
    <text evidence="19">The sequence shown here is derived from an EMBL/GenBank/DDBJ whole genome shotgun (WGS) entry which is preliminary data.</text>
</comment>
<evidence type="ECO:0000256" key="10">
    <source>
        <dbReference type="ARBA" id="ARBA00023136"/>
    </source>
</evidence>
<dbReference type="GO" id="GO:0007599">
    <property type="term" value="P:hemostasis"/>
    <property type="evidence" value="ECO:0007669"/>
    <property type="project" value="UniProtKB-KW"/>
</dbReference>
<dbReference type="FunFam" id="3.10.250.10:FF:000016">
    <property type="entry name" value="Scavenger receptor cysteine-rich protein type 12"/>
    <property type="match status" value="1"/>
</dbReference>
<dbReference type="InterPro" id="IPR043504">
    <property type="entry name" value="Peptidase_S1_PA_chymotrypsin"/>
</dbReference>
<reference evidence="19 20" key="1">
    <citation type="submission" date="2018-04" db="EMBL/GenBank/DDBJ databases">
        <authorList>
            <person name="Zhang X."/>
            <person name="Yuan J."/>
            <person name="Li F."/>
            <person name="Xiang J."/>
        </authorList>
    </citation>
    <scope>NUCLEOTIDE SEQUENCE [LARGE SCALE GENOMIC DNA]</scope>
    <source>
        <tissue evidence="19">Muscle</tissue>
    </source>
</reference>
<feature type="disulfide bond" evidence="14">
    <location>
        <begin position="410"/>
        <end position="420"/>
    </location>
</feature>
<dbReference type="GO" id="GO:0004252">
    <property type="term" value="F:serine-type endopeptidase activity"/>
    <property type="evidence" value="ECO:0007669"/>
    <property type="project" value="InterPro"/>
</dbReference>
<keyword evidence="6" id="KW-0677">Repeat</keyword>
<feature type="domain" description="Peptidase S1" evidence="16">
    <location>
        <begin position="584"/>
        <end position="828"/>
    </location>
</feature>
<dbReference type="PROSITE" id="PS00134">
    <property type="entry name" value="TRYPSIN_HIS"/>
    <property type="match status" value="1"/>
</dbReference>
<dbReference type="SMART" id="SM00192">
    <property type="entry name" value="LDLa"/>
    <property type="match status" value="2"/>
</dbReference>
<evidence type="ECO:0000259" key="17">
    <source>
        <dbReference type="PROSITE" id="PS50287"/>
    </source>
</evidence>
<dbReference type="InterPro" id="IPR023415">
    <property type="entry name" value="LDLR_class-A_CS"/>
</dbReference>
<protein>
    <submittedName>
        <fullName evidence="19">Putative neurotrypsin-like</fullName>
    </submittedName>
</protein>
<feature type="domain" description="SRCR" evidence="17">
    <location>
        <begin position="178"/>
        <end position="285"/>
    </location>
</feature>
<reference evidence="19 20" key="2">
    <citation type="submission" date="2019-01" db="EMBL/GenBank/DDBJ databases">
        <title>The decoding of complex shrimp genome reveals the adaptation for benthos swimmer, frequently molting mechanism and breeding impact on genome.</title>
        <authorList>
            <person name="Sun Y."/>
            <person name="Gao Y."/>
            <person name="Yu Y."/>
        </authorList>
    </citation>
    <scope>NUCLEOTIDE SEQUENCE [LARGE SCALE GENOMIC DNA]</scope>
    <source>
        <tissue evidence="19">Muscle</tissue>
    </source>
</reference>
<dbReference type="InterPro" id="IPR018114">
    <property type="entry name" value="TRYPSIN_HIS"/>
</dbReference>
<keyword evidence="20" id="KW-1185">Reference proteome</keyword>
<dbReference type="Proteomes" id="UP000283509">
    <property type="component" value="Unassembled WGS sequence"/>
</dbReference>
<dbReference type="SUPFAM" id="SSF50494">
    <property type="entry name" value="Trypsin-like serine proteases"/>
    <property type="match status" value="1"/>
</dbReference>
<evidence type="ECO:0000256" key="12">
    <source>
        <dbReference type="ARBA" id="ARBA00023180"/>
    </source>
</evidence>
<keyword evidence="9" id="KW-1133">Transmembrane helix</keyword>
<feature type="domain" description="Apple" evidence="18">
    <location>
        <begin position="58"/>
        <end position="132"/>
    </location>
</feature>
<keyword evidence="10" id="KW-0472">Membrane</keyword>
<evidence type="ECO:0000256" key="9">
    <source>
        <dbReference type="ARBA" id="ARBA00022989"/>
    </source>
</evidence>
<dbReference type="InterPro" id="IPR009003">
    <property type="entry name" value="Peptidase_S1_PA"/>
</dbReference>
<dbReference type="PROSITE" id="PS01209">
    <property type="entry name" value="LDLRA_1"/>
    <property type="match status" value="1"/>
</dbReference>
<dbReference type="PROSITE" id="PS50068">
    <property type="entry name" value="LDLRA_2"/>
    <property type="match status" value="2"/>
</dbReference>
<dbReference type="GO" id="GO:0006508">
    <property type="term" value="P:proteolysis"/>
    <property type="evidence" value="ECO:0007669"/>
    <property type="project" value="UniProtKB-KW"/>
</dbReference>
<comment type="subcellular location">
    <subcellularLocation>
        <location evidence="1">Membrane</location>
        <topology evidence="1">Single-pass membrane protein</topology>
    </subcellularLocation>
</comment>
<dbReference type="AlphaFoldDB" id="A0A423TME0"/>
<keyword evidence="7 15" id="KW-0378">Hydrolase</keyword>
<dbReference type="GO" id="GO:0016020">
    <property type="term" value="C:membrane"/>
    <property type="evidence" value="ECO:0007669"/>
    <property type="project" value="UniProtKB-SubCell"/>
</dbReference>
<dbReference type="Gene3D" id="3.50.4.10">
    <property type="entry name" value="Hepatocyte Growth Factor"/>
    <property type="match status" value="1"/>
</dbReference>
<dbReference type="SUPFAM" id="SSF57414">
    <property type="entry name" value="Hairpin loop containing domain-like"/>
    <property type="match status" value="1"/>
</dbReference>
<dbReference type="PROSITE" id="PS00420">
    <property type="entry name" value="SRCR_1"/>
    <property type="match status" value="1"/>
</dbReference>
<evidence type="ECO:0000313" key="19">
    <source>
        <dbReference type="EMBL" id="ROT77617.1"/>
    </source>
</evidence>
<keyword evidence="4" id="KW-0356">Hemostasis</keyword>
<keyword evidence="11 14" id="KW-1015">Disulfide bond</keyword>
<evidence type="ECO:0000256" key="8">
    <source>
        <dbReference type="ARBA" id="ARBA00022825"/>
    </source>
</evidence>
<sequence length="828" mass="90474">MISSATQPAGVSGKRVGLFHRRVGEKLQIRRGSRWRLGQARWGEKLSSVSTTRITLWSEFEARFGKTLLERVVLVVLPRAEVGVCAKTCIDNKLCRGFIYDEISKQCSLSTNDVVSSGLVPSSREVFYELRSRRSVCGTRLRCGNEKCIDRARACDGVDDCGDNTDERQCRAPMKYETRLVGGVGAHEGNIQIKVGGEWRWVCDDGFGFESADILCRDLGFSGAETFTRNNRFGNSDNSLRRSEPKFWLDKVSCSGREGTFFDCPNSGLGVHNCGPTEIAGAVCRTSASLCDVDKFLCGSARLHTCIPRNQVCDGSKDCFDGSDEADELCDDVGVTRLETKTEVLKDTTSGTVFVKHQGRWGTVCDDAFDDKQAKVICRSLGYDGGWAVPYPRAFFGRGVGEVLVDEPECKGHESWVGACSGLVWGVTDCDHTEDVGVLCSDQLELRLTGGPTKSQGRVEVKLAGKWGTVCDDDFDDYDAQVVCRMLGYQGDAVAHKNARFGRGSGPVWLDSLDCTGEESDLRLCKKSPPGASDCVHSEDAAVSCYGTRRGLVNRGLQTALPDGCGKTTDSSSSSFLVDNFAKIVGGASQTSLENPWLVSLQLREEGRLKHNCGGVVIAEDYVLTAAHCFKIHGSSSYVVRVGDYKMNAREDAQEDFQIEKLWVHDEFDTTVEFNNDIAVLKVARKNGRGIRFGRSVQPVCLPEENARYTSLSGCSISGWGTTSERAPPIPQNIPRSGEVQVYDMSVCTGPDRYGQFEVTSGMVCAGHLDGRIDTCTGDSGGPLTCVSNGRHVLYGITSWGKGCGRRGQPGMYTKITKFLRWIHDIVV</sequence>
<dbReference type="PROSITE" id="PS50287">
    <property type="entry name" value="SRCR_2"/>
    <property type="match status" value="3"/>
</dbReference>
<keyword evidence="3" id="KW-0812">Transmembrane</keyword>
<feature type="domain" description="SRCR" evidence="17">
    <location>
        <begin position="336"/>
        <end position="441"/>
    </location>
</feature>
<evidence type="ECO:0000256" key="7">
    <source>
        <dbReference type="ARBA" id="ARBA00022801"/>
    </source>
</evidence>
<dbReference type="SMART" id="SM00202">
    <property type="entry name" value="SR"/>
    <property type="match status" value="3"/>
</dbReference>
<evidence type="ECO:0000256" key="11">
    <source>
        <dbReference type="ARBA" id="ARBA00023157"/>
    </source>
</evidence>
<evidence type="ECO:0000313" key="20">
    <source>
        <dbReference type="Proteomes" id="UP000283509"/>
    </source>
</evidence>
<dbReference type="Pfam" id="PF00530">
    <property type="entry name" value="SRCR"/>
    <property type="match status" value="3"/>
</dbReference>
<evidence type="ECO:0000259" key="16">
    <source>
        <dbReference type="PROSITE" id="PS50240"/>
    </source>
</evidence>
<keyword evidence="8 15" id="KW-0720">Serine protease</keyword>
<dbReference type="SUPFAM" id="SSF56487">
    <property type="entry name" value="SRCR-like"/>
    <property type="match status" value="3"/>
</dbReference>
<dbReference type="PROSITE" id="PS50948">
    <property type="entry name" value="PAN"/>
    <property type="match status" value="1"/>
</dbReference>
<dbReference type="CDD" id="cd00190">
    <property type="entry name" value="Tryp_SPc"/>
    <property type="match status" value="1"/>
</dbReference>
<proteinExistence type="predicted"/>
<dbReference type="FunFam" id="2.40.10.10:FF:000003">
    <property type="entry name" value="Transmembrane serine protease 3"/>
    <property type="match status" value="1"/>
</dbReference>
<dbReference type="Pfam" id="PF00089">
    <property type="entry name" value="Trypsin"/>
    <property type="match status" value="1"/>
</dbReference>
<comment type="caution">
    <text evidence="14">Lacks conserved residue(s) required for the propagation of feature annotation.</text>
</comment>
<dbReference type="InterPro" id="IPR033116">
    <property type="entry name" value="TRYPSIN_SER"/>
</dbReference>
<feature type="disulfide bond" evidence="14">
    <location>
        <begin position="515"/>
        <end position="525"/>
    </location>
</feature>
<dbReference type="Pfam" id="PF00024">
    <property type="entry name" value="PAN_1"/>
    <property type="match status" value="1"/>
</dbReference>
<dbReference type="Gene3D" id="4.10.400.10">
    <property type="entry name" value="Low-density Lipoprotein Receptor"/>
    <property type="match status" value="2"/>
</dbReference>
<feature type="disulfide bond" evidence="13">
    <location>
        <begin position="143"/>
        <end position="161"/>
    </location>
</feature>
<feature type="disulfide bond" evidence="14">
    <location>
        <begin position="484"/>
        <end position="545"/>
    </location>
</feature>
<evidence type="ECO:0000256" key="5">
    <source>
        <dbReference type="ARBA" id="ARBA00022729"/>
    </source>
</evidence>
<dbReference type="Pfam" id="PF00057">
    <property type="entry name" value="Ldl_recept_a"/>
    <property type="match status" value="2"/>
</dbReference>
<dbReference type="SUPFAM" id="SSF57424">
    <property type="entry name" value="LDL receptor-like module"/>
    <property type="match status" value="2"/>
</dbReference>
<dbReference type="InterPro" id="IPR001314">
    <property type="entry name" value="Peptidase_S1A"/>
</dbReference>
<accession>A0A423TME0</accession>
<feature type="disulfide bond" evidence="14">
    <location>
        <begin position="471"/>
        <end position="535"/>
    </location>
</feature>
<feature type="domain" description="SRCR" evidence="17">
    <location>
        <begin position="446"/>
        <end position="546"/>
    </location>
</feature>
<feature type="disulfide bond" evidence="13">
    <location>
        <begin position="155"/>
        <end position="170"/>
    </location>
</feature>
<dbReference type="PANTHER" id="PTHR19331">
    <property type="entry name" value="SCAVENGER RECEPTOR DOMAIN-CONTAINING"/>
    <property type="match status" value="1"/>
</dbReference>
<dbReference type="Gene3D" id="3.10.250.10">
    <property type="entry name" value="SRCR-like domain"/>
    <property type="match status" value="3"/>
</dbReference>
<keyword evidence="5" id="KW-0732">Signal</keyword>
<dbReference type="Gene3D" id="2.40.10.10">
    <property type="entry name" value="Trypsin-like serine proteases"/>
    <property type="match status" value="1"/>
</dbReference>
<dbReference type="InterPro" id="IPR036772">
    <property type="entry name" value="SRCR-like_dom_sf"/>
</dbReference>
<evidence type="ECO:0000256" key="4">
    <source>
        <dbReference type="ARBA" id="ARBA00022696"/>
    </source>
</evidence>
<dbReference type="FunFam" id="3.10.250.10:FF:000001">
    <property type="entry name" value="Lysyl oxidase 4 isoform X1"/>
    <property type="match status" value="1"/>
</dbReference>
<dbReference type="OrthoDB" id="6338524at2759"/>
<gene>
    <name evidence="19" type="ORF">C7M84_003727</name>
</gene>
<dbReference type="CDD" id="cd00112">
    <property type="entry name" value="LDLa"/>
    <property type="match status" value="2"/>
</dbReference>
<dbReference type="EMBL" id="QCYY01001503">
    <property type="protein sequence ID" value="ROT77617.1"/>
    <property type="molecule type" value="Genomic_DNA"/>
</dbReference>
<dbReference type="FunFam" id="3.10.250.10:FF:000011">
    <property type="entry name" value="Scavenger receptor class A member 5"/>
    <property type="match status" value="1"/>
</dbReference>
<dbReference type="SMART" id="SM00020">
    <property type="entry name" value="Tryp_SPc"/>
    <property type="match status" value="1"/>
</dbReference>